<evidence type="ECO:0000313" key="3">
    <source>
        <dbReference type="Proteomes" id="UP000294847"/>
    </source>
</evidence>
<evidence type="ECO:0000256" key="1">
    <source>
        <dbReference type="SAM" id="SignalP"/>
    </source>
</evidence>
<proteinExistence type="predicted"/>
<protein>
    <submittedName>
        <fullName evidence="2">Uncharacterized protein</fullName>
    </submittedName>
</protein>
<gene>
    <name evidence="2" type="ORF">PoMZ_03159</name>
</gene>
<dbReference type="Proteomes" id="UP000294847">
    <property type="component" value="Chromosome 3"/>
</dbReference>
<dbReference type="AlphaFoldDB" id="A0A4P7NCF4"/>
<feature type="chain" id="PRO_5020389656" evidence="1">
    <location>
        <begin position="24"/>
        <end position="313"/>
    </location>
</feature>
<evidence type="ECO:0000313" key="2">
    <source>
        <dbReference type="EMBL" id="QBZ58214.1"/>
    </source>
</evidence>
<organism evidence="2 3">
    <name type="scientific">Pyricularia oryzae</name>
    <name type="common">Rice blast fungus</name>
    <name type="synonym">Magnaporthe oryzae</name>
    <dbReference type="NCBI Taxonomy" id="318829"/>
    <lineage>
        <taxon>Eukaryota</taxon>
        <taxon>Fungi</taxon>
        <taxon>Dikarya</taxon>
        <taxon>Ascomycota</taxon>
        <taxon>Pezizomycotina</taxon>
        <taxon>Sordariomycetes</taxon>
        <taxon>Sordariomycetidae</taxon>
        <taxon>Magnaporthales</taxon>
        <taxon>Pyriculariaceae</taxon>
        <taxon>Pyricularia</taxon>
    </lineage>
</organism>
<feature type="signal peptide" evidence="1">
    <location>
        <begin position="1"/>
        <end position="23"/>
    </location>
</feature>
<reference evidence="2 3" key="1">
    <citation type="journal article" date="2019" name="Mol. Biol. Evol.">
        <title>Blast fungal genomes show frequent chromosomal changes, gene gains and losses, and effector gene turnover.</title>
        <authorList>
            <person name="Gomez Luciano L.B."/>
            <person name="Jason Tsai I."/>
            <person name="Chuma I."/>
            <person name="Tosa Y."/>
            <person name="Chen Y.H."/>
            <person name="Li J.Y."/>
            <person name="Li M.Y."/>
            <person name="Jade Lu M.Y."/>
            <person name="Nakayashiki H."/>
            <person name="Li W.H."/>
        </authorList>
    </citation>
    <scope>NUCLEOTIDE SEQUENCE [LARGE SCALE GENOMIC DNA]</scope>
    <source>
        <strain evidence="2">MZ5-1-6</strain>
    </source>
</reference>
<dbReference type="PROSITE" id="PS51257">
    <property type="entry name" value="PROKAR_LIPOPROTEIN"/>
    <property type="match status" value="1"/>
</dbReference>
<sequence length="313" mass="34057">MKCFATRALTLAVSFIGCTSVLAQTQAGSRNDEGYIGYTLEQNGDPEAAVYQTSNTDTSGGIELPEEPDVYLNASVSVQEISIEVENITAKVNLDAQVLKLLHFTAGVDASIDRVKLSIQNVSAKVELEARLGNLLQMVNDVLDSIDLNPIVATLGNTVGGVINDTVGVITDPVDESGLSKRSLEYHLAYNILFSVNNYSGHNHRNRVLAQNGTMYDVYLNDRGDEISRSVAGYYSRDMTFTGHNKTISIDGEPMEFEMQYVYQPYMGLDIVSLIYMDAKNGRITRTKVVAGMEGGGSTTFKGDTGFDIKSNS</sequence>
<dbReference type="EMBL" id="CP034206">
    <property type="protein sequence ID" value="QBZ58214.1"/>
    <property type="molecule type" value="Genomic_DNA"/>
</dbReference>
<accession>A0A4P7NCF4</accession>
<keyword evidence="1" id="KW-0732">Signal</keyword>
<name>A0A4P7NCF4_PYROR</name>